<feature type="compositionally biased region" description="Low complexity" evidence="1">
    <location>
        <begin position="40"/>
        <end position="51"/>
    </location>
</feature>
<proteinExistence type="predicted"/>
<sequence length="253" mass="27813">MDPQHHPQHLIIPTHDTNMQKLCNSLQPVPGLSDASAAAAAPSPVSSSADPPALPVPVNSQGPYVPDPPSFTGELSNCWGFLLQCRMVFNQQPLAFASDLSKIYYVVGLLRDQALAWALAFDSTTPLTSLTFKQFSGELSTVFDHRVGDASIRLFKLCQGSRSPAEFSVEFCTVAADTKWNDEALKGVYYQALNEALQDCMSVNDDAKDLNSLITMSIRLDNRLCEQHRERPSSLPQRFLGCFRLLWNAAAPP</sequence>
<reference evidence="3" key="2">
    <citation type="submission" date="2025-08" db="UniProtKB">
        <authorList>
            <consortium name="Ensembl"/>
        </authorList>
    </citation>
    <scope>IDENTIFICATION</scope>
</reference>
<dbReference type="STRING" id="48698.ENSPFOP00000021334"/>
<reference evidence="3" key="3">
    <citation type="submission" date="2025-09" db="UniProtKB">
        <authorList>
            <consortium name="Ensembl"/>
        </authorList>
    </citation>
    <scope>IDENTIFICATION</scope>
</reference>
<accession>A0A096LQ93</accession>
<name>A0A096LQ93_POEFO</name>
<dbReference type="InterPro" id="IPR005162">
    <property type="entry name" value="Retrotrans_gag_dom"/>
</dbReference>
<keyword evidence="4" id="KW-1185">Reference proteome</keyword>
<evidence type="ECO:0000256" key="1">
    <source>
        <dbReference type="SAM" id="MobiDB-lite"/>
    </source>
</evidence>
<evidence type="ECO:0000313" key="3">
    <source>
        <dbReference type="Ensembl" id="ENSPFOP00000021334.1"/>
    </source>
</evidence>
<dbReference type="Pfam" id="PF03732">
    <property type="entry name" value="Retrotrans_gag"/>
    <property type="match status" value="1"/>
</dbReference>
<organism evidence="3 4">
    <name type="scientific">Poecilia formosa</name>
    <name type="common">Amazon molly</name>
    <name type="synonym">Limia formosa</name>
    <dbReference type="NCBI Taxonomy" id="48698"/>
    <lineage>
        <taxon>Eukaryota</taxon>
        <taxon>Metazoa</taxon>
        <taxon>Chordata</taxon>
        <taxon>Craniata</taxon>
        <taxon>Vertebrata</taxon>
        <taxon>Euteleostomi</taxon>
        <taxon>Actinopterygii</taxon>
        <taxon>Neopterygii</taxon>
        <taxon>Teleostei</taxon>
        <taxon>Neoteleostei</taxon>
        <taxon>Acanthomorphata</taxon>
        <taxon>Ovalentaria</taxon>
        <taxon>Atherinomorphae</taxon>
        <taxon>Cyprinodontiformes</taxon>
        <taxon>Poeciliidae</taxon>
        <taxon>Poeciliinae</taxon>
        <taxon>Poecilia</taxon>
    </lineage>
</organism>
<evidence type="ECO:0000313" key="4">
    <source>
        <dbReference type="Proteomes" id="UP000028760"/>
    </source>
</evidence>
<dbReference type="AlphaFoldDB" id="A0A096LQ93"/>
<protein>
    <recommendedName>
        <fullName evidence="2">Retrotransposon gag domain-containing protein</fullName>
    </recommendedName>
</protein>
<feature type="region of interest" description="Disordered" evidence="1">
    <location>
        <begin position="40"/>
        <end position="61"/>
    </location>
</feature>
<reference evidence="4" key="1">
    <citation type="submission" date="2013-10" db="EMBL/GenBank/DDBJ databases">
        <authorList>
            <person name="Schartl M."/>
            <person name="Warren W."/>
        </authorList>
    </citation>
    <scope>NUCLEOTIDE SEQUENCE [LARGE SCALE GENOMIC DNA]</scope>
    <source>
        <strain evidence="4">female</strain>
    </source>
</reference>
<dbReference type="InterPro" id="IPR032567">
    <property type="entry name" value="RTL1-rel"/>
</dbReference>
<dbReference type="EMBL" id="AYCK01020287">
    <property type="status" value="NOT_ANNOTATED_CDS"/>
    <property type="molecule type" value="Genomic_DNA"/>
</dbReference>
<feature type="domain" description="Retrotransposon gag" evidence="2">
    <location>
        <begin position="106"/>
        <end position="195"/>
    </location>
</feature>
<evidence type="ECO:0000259" key="2">
    <source>
        <dbReference type="Pfam" id="PF03732"/>
    </source>
</evidence>
<dbReference type="GeneTree" id="ENSGT01030000235372"/>
<dbReference type="PANTHER" id="PTHR15503:SF36">
    <property type="entry name" value="RETROTRANSPOSON GAG-LIKE PROTEIN 5"/>
    <property type="match status" value="1"/>
</dbReference>
<dbReference type="PANTHER" id="PTHR15503">
    <property type="entry name" value="LDOC1 RELATED"/>
    <property type="match status" value="1"/>
</dbReference>
<dbReference type="Proteomes" id="UP000028760">
    <property type="component" value="Unassembled WGS sequence"/>
</dbReference>
<dbReference type="Ensembl" id="ENSPFOT00000030175.1">
    <property type="protein sequence ID" value="ENSPFOP00000021334.1"/>
    <property type="gene ID" value="ENSPFOG00000024361.1"/>
</dbReference>